<feature type="domain" description="Peptidase M20 dimerisation" evidence="4">
    <location>
        <begin position="191"/>
        <end position="346"/>
    </location>
</feature>
<evidence type="ECO:0000259" key="4">
    <source>
        <dbReference type="Pfam" id="PF07687"/>
    </source>
</evidence>
<gene>
    <name evidence="5" type="ORF">DFR62_1499</name>
</gene>
<keyword evidence="6" id="KW-1185">Reference proteome</keyword>
<reference evidence="5 6" key="1">
    <citation type="submission" date="2018-10" db="EMBL/GenBank/DDBJ databases">
        <title>Genomic Encyclopedia of Type Strains, Phase IV (KMG-IV): sequencing the most valuable type-strain genomes for metagenomic binning, comparative biology and taxonomic classification.</title>
        <authorList>
            <person name="Goeker M."/>
        </authorList>
    </citation>
    <scope>NUCLEOTIDE SEQUENCE [LARGE SCALE GENOMIC DNA]</scope>
    <source>
        <strain evidence="5 6">DSM 20549</strain>
    </source>
</reference>
<dbReference type="OrthoDB" id="9761532at2"/>
<sequence length="463" mass="51275">MVNKIEQIIEENRHMYIKWLTDFCEIPSVAAQKRGMTEAVDYLDSLFERALETTPEKLETDGFPVVFAELPGKSDKILSFYNHYDVQPEDPVELWKTPAFQPDIREGKIFARGVADNKGNLIARVAALHAIKQAGEELPVAIKFIFEGEEEIGSLHLPAFARKYADKIRADGNVWEFGYRDADGALQVSLGVKGMLYVELSAQGASSDLHSAQAAIIESPAWKLIWALNSLKGQDEKVLIPGFYDDITPISELDQEMLKHYRFDEEETLNKLALDNFLLDLEGSELKEKHIFEPTCNICGIHSGYAGEGTKTVLPSQAKAKVDFRLVPGQDPDKILKQLRQHLDDQGFTDIGIQVTSAERAARTSPDAAIVEAMLNVVEKHSSTKPNIVPNTPGTGPMYDLCQALGIPSASFGVGNFESNTHAPNENINIEDYIDGIKMAAALVFEFGEKINSKGARYSDSIN</sequence>
<dbReference type="RefSeq" id="WP_121299143.1">
    <property type="nucleotide sequence ID" value="NZ_QBEW01000027.1"/>
</dbReference>
<evidence type="ECO:0000313" key="6">
    <source>
        <dbReference type="Proteomes" id="UP000280791"/>
    </source>
</evidence>
<evidence type="ECO:0000313" key="5">
    <source>
        <dbReference type="EMBL" id="RLJ91335.1"/>
    </source>
</evidence>
<name>A0A497YMC8_9BACL</name>
<dbReference type="GO" id="GO:0005829">
    <property type="term" value="C:cytosol"/>
    <property type="evidence" value="ECO:0007669"/>
    <property type="project" value="TreeGrafter"/>
</dbReference>
<dbReference type="GO" id="GO:0006508">
    <property type="term" value="P:proteolysis"/>
    <property type="evidence" value="ECO:0007669"/>
    <property type="project" value="UniProtKB-KW"/>
</dbReference>
<comment type="caution">
    <text evidence="5">The sequence shown here is derived from an EMBL/GenBank/DDBJ whole genome shotgun (WGS) entry which is preliminary data.</text>
</comment>
<dbReference type="Pfam" id="PF07687">
    <property type="entry name" value="M20_dimer"/>
    <property type="match status" value="1"/>
</dbReference>
<dbReference type="PANTHER" id="PTHR43270">
    <property type="entry name" value="BETA-ALA-HIS DIPEPTIDASE"/>
    <property type="match status" value="1"/>
</dbReference>
<dbReference type="GO" id="GO:0046872">
    <property type="term" value="F:metal ion binding"/>
    <property type="evidence" value="ECO:0007669"/>
    <property type="project" value="UniProtKB-KW"/>
</dbReference>
<evidence type="ECO:0000256" key="2">
    <source>
        <dbReference type="ARBA" id="ARBA00022723"/>
    </source>
</evidence>
<dbReference type="GO" id="GO:0009089">
    <property type="term" value="P:lysine biosynthetic process via diaminopimelate"/>
    <property type="evidence" value="ECO:0007669"/>
    <property type="project" value="TreeGrafter"/>
</dbReference>
<keyword evidence="3" id="KW-0378">Hydrolase</keyword>
<dbReference type="Proteomes" id="UP000280791">
    <property type="component" value="Unassembled WGS sequence"/>
</dbReference>
<dbReference type="GO" id="GO:0009014">
    <property type="term" value="F:succinyl-diaminopimelate desuccinylase activity"/>
    <property type="evidence" value="ECO:0007669"/>
    <property type="project" value="TreeGrafter"/>
</dbReference>
<dbReference type="Gene3D" id="3.30.70.360">
    <property type="match status" value="1"/>
</dbReference>
<keyword evidence="1" id="KW-0645">Protease</keyword>
<dbReference type="InterPro" id="IPR011650">
    <property type="entry name" value="Peptidase_M20_dimer"/>
</dbReference>
<dbReference type="InterPro" id="IPR002933">
    <property type="entry name" value="Peptidase_M20"/>
</dbReference>
<dbReference type="EMBL" id="RCCP01000001">
    <property type="protein sequence ID" value="RLJ91335.1"/>
    <property type="molecule type" value="Genomic_DNA"/>
</dbReference>
<dbReference type="PANTHER" id="PTHR43270:SF8">
    <property type="entry name" value="DI- AND TRIPEPTIDASE DUG2-RELATED"/>
    <property type="match status" value="1"/>
</dbReference>
<dbReference type="AlphaFoldDB" id="A0A497YMC8"/>
<dbReference type="NCBIfam" id="NF005034">
    <property type="entry name" value="PRK06446.1"/>
    <property type="match status" value="1"/>
</dbReference>
<evidence type="ECO:0000256" key="1">
    <source>
        <dbReference type="ARBA" id="ARBA00022670"/>
    </source>
</evidence>
<keyword evidence="2" id="KW-0479">Metal-binding</keyword>
<dbReference type="Gene3D" id="3.40.630.10">
    <property type="entry name" value="Zn peptidases"/>
    <property type="match status" value="1"/>
</dbReference>
<dbReference type="Pfam" id="PF01546">
    <property type="entry name" value="Peptidase_M20"/>
    <property type="match status" value="1"/>
</dbReference>
<accession>A0A497YMC8</accession>
<dbReference type="InterPro" id="IPR051458">
    <property type="entry name" value="Cyt/Met_Dipeptidase"/>
</dbReference>
<organism evidence="5 6">
    <name type="scientific">Planococcus citreus</name>
    <dbReference type="NCBI Taxonomy" id="1373"/>
    <lineage>
        <taxon>Bacteria</taxon>
        <taxon>Bacillati</taxon>
        <taxon>Bacillota</taxon>
        <taxon>Bacilli</taxon>
        <taxon>Bacillales</taxon>
        <taxon>Caryophanaceae</taxon>
        <taxon>Planococcus</taxon>
    </lineage>
</organism>
<dbReference type="GO" id="GO:0008233">
    <property type="term" value="F:peptidase activity"/>
    <property type="evidence" value="ECO:0007669"/>
    <property type="project" value="UniProtKB-KW"/>
</dbReference>
<evidence type="ECO:0000256" key="3">
    <source>
        <dbReference type="ARBA" id="ARBA00022801"/>
    </source>
</evidence>
<protein>
    <submittedName>
        <fullName evidence="5">Acetylornithine deacetylase/succinyl-diaminopimelate desuccinylase-like protein</fullName>
    </submittedName>
</protein>
<proteinExistence type="predicted"/>
<dbReference type="SUPFAM" id="SSF53187">
    <property type="entry name" value="Zn-dependent exopeptidases"/>
    <property type="match status" value="1"/>
</dbReference>